<protein>
    <recommendedName>
        <fullName evidence="3">YlzJ-like protein</fullName>
    </recommendedName>
</protein>
<dbReference type="Proteomes" id="UP000310636">
    <property type="component" value="Unassembled WGS sequence"/>
</dbReference>
<gene>
    <name evidence="1" type="ORF">E6C55_14590</name>
</gene>
<sequence>MILYTCMPLDRVMEGWENGPGPLLEIEQAGMTMLLSPVSPGVGRLVRLVSAPLDAYLNPGYSPGSLIYFANREGRGESGAAQWSENAREMANGRAEVPLWDTNR</sequence>
<evidence type="ECO:0008006" key="3">
    <source>
        <dbReference type="Google" id="ProtNLM"/>
    </source>
</evidence>
<reference evidence="1 2" key="1">
    <citation type="submission" date="2019-04" db="EMBL/GenBank/DDBJ databases">
        <title>Cohnella sp. nov. isolated from preserved vegetables.</title>
        <authorList>
            <person name="Lin S.-Y."/>
            <person name="Hung M.-H."/>
            <person name="Young C.-C."/>
        </authorList>
    </citation>
    <scope>NUCLEOTIDE SEQUENCE [LARGE SCALE GENOMIC DNA]</scope>
    <source>
        <strain evidence="1 2">CC-MHH1044</strain>
    </source>
</reference>
<name>A0A4S4BTR1_9BACL</name>
<dbReference type="OrthoDB" id="1683573at2"/>
<comment type="caution">
    <text evidence="1">The sequence shown here is derived from an EMBL/GenBank/DDBJ whole genome shotgun (WGS) entry which is preliminary data.</text>
</comment>
<proteinExistence type="predicted"/>
<dbReference type="AlphaFoldDB" id="A0A4S4BTR1"/>
<evidence type="ECO:0000313" key="2">
    <source>
        <dbReference type="Proteomes" id="UP000310636"/>
    </source>
</evidence>
<evidence type="ECO:0000313" key="1">
    <source>
        <dbReference type="EMBL" id="THF78432.1"/>
    </source>
</evidence>
<accession>A0A4S4BTR1</accession>
<dbReference type="Pfam" id="PF14035">
    <property type="entry name" value="YlzJ"/>
    <property type="match status" value="1"/>
</dbReference>
<dbReference type="RefSeq" id="WP_136370528.1">
    <property type="nucleotide sequence ID" value="NZ_SSOB01000016.1"/>
</dbReference>
<dbReference type="InterPro" id="IPR025619">
    <property type="entry name" value="YlzJ"/>
</dbReference>
<keyword evidence="2" id="KW-1185">Reference proteome</keyword>
<dbReference type="EMBL" id="SSOB01000016">
    <property type="protein sequence ID" value="THF78432.1"/>
    <property type="molecule type" value="Genomic_DNA"/>
</dbReference>
<organism evidence="1 2">
    <name type="scientific">Cohnella fermenti</name>
    <dbReference type="NCBI Taxonomy" id="2565925"/>
    <lineage>
        <taxon>Bacteria</taxon>
        <taxon>Bacillati</taxon>
        <taxon>Bacillota</taxon>
        <taxon>Bacilli</taxon>
        <taxon>Bacillales</taxon>
        <taxon>Paenibacillaceae</taxon>
        <taxon>Cohnella</taxon>
    </lineage>
</organism>